<organism evidence="3 4">
    <name type="scientific">Cymbomonas tetramitiformis</name>
    <dbReference type="NCBI Taxonomy" id="36881"/>
    <lineage>
        <taxon>Eukaryota</taxon>
        <taxon>Viridiplantae</taxon>
        <taxon>Chlorophyta</taxon>
        <taxon>Pyramimonadophyceae</taxon>
        <taxon>Pyramimonadales</taxon>
        <taxon>Pyramimonadaceae</taxon>
        <taxon>Cymbomonas</taxon>
    </lineage>
</organism>
<keyword evidence="2" id="KW-0472">Membrane</keyword>
<name>A0AAE0H516_9CHLO</name>
<feature type="transmembrane region" description="Helical" evidence="2">
    <location>
        <begin position="527"/>
        <end position="546"/>
    </location>
</feature>
<keyword evidence="2" id="KW-0812">Transmembrane</keyword>
<evidence type="ECO:0000256" key="1">
    <source>
        <dbReference type="SAM" id="MobiDB-lite"/>
    </source>
</evidence>
<evidence type="ECO:0000313" key="3">
    <source>
        <dbReference type="EMBL" id="KAK3290062.1"/>
    </source>
</evidence>
<accession>A0AAE0H516</accession>
<dbReference type="EMBL" id="LGRX02000005">
    <property type="protein sequence ID" value="KAK3290062.1"/>
    <property type="molecule type" value="Genomic_DNA"/>
</dbReference>
<reference evidence="3 4" key="1">
    <citation type="journal article" date="2015" name="Genome Biol. Evol.">
        <title>Comparative Genomics of a Bacterivorous Green Alga Reveals Evolutionary Causalities and Consequences of Phago-Mixotrophic Mode of Nutrition.</title>
        <authorList>
            <person name="Burns J.A."/>
            <person name="Paasch A."/>
            <person name="Narechania A."/>
            <person name="Kim E."/>
        </authorList>
    </citation>
    <scope>NUCLEOTIDE SEQUENCE [LARGE SCALE GENOMIC DNA]</scope>
    <source>
        <strain evidence="3 4">PLY_AMNH</strain>
    </source>
</reference>
<feature type="transmembrane region" description="Helical" evidence="2">
    <location>
        <begin position="468"/>
        <end position="493"/>
    </location>
</feature>
<comment type="caution">
    <text evidence="3">The sequence shown here is derived from an EMBL/GenBank/DDBJ whole genome shotgun (WGS) entry which is preliminary data.</text>
</comment>
<gene>
    <name evidence="3" type="ORF">CYMTET_2530</name>
</gene>
<feature type="region of interest" description="Disordered" evidence="1">
    <location>
        <begin position="391"/>
        <end position="421"/>
    </location>
</feature>
<dbReference type="AlphaFoldDB" id="A0AAE0H516"/>
<protein>
    <submittedName>
        <fullName evidence="3">Uncharacterized protein</fullName>
    </submittedName>
</protein>
<feature type="compositionally biased region" description="Basic and acidic residues" evidence="1">
    <location>
        <begin position="568"/>
        <end position="577"/>
    </location>
</feature>
<dbReference type="Proteomes" id="UP001190700">
    <property type="component" value="Unassembled WGS sequence"/>
</dbReference>
<evidence type="ECO:0000313" key="4">
    <source>
        <dbReference type="Proteomes" id="UP001190700"/>
    </source>
</evidence>
<keyword evidence="2" id="KW-1133">Transmembrane helix</keyword>
<proteinExistence type="predicted"/>
<feature type="transmembrane region" description="Helical" evidence="2">
    <location>
        <begin position="505"/>
        <end position="521"/>
    </location>
</feature>
<feature type="region of interest" description="Disordered" evidence="1">
    <location>
        <begin position="560"/>
        <end position="604"/>
    </location>
</feature>
<feature type="compositionally biased region" description="Basic residues" evidence="1">
    <location>
        <begin position="586"/>
        <end position="601"/>
    </location>
</feature>
<sequence length="635" mass="70262">MISGDDLMMLVVVDANGNLEYLVDPTRVGVEFSYSIFFAFGRLDSTRSTRAQDVTVPYQIVERCRSDDDAEGEEEADAEADAPIFASAAPAPRARVIEMSYSYLPDPLTEYALHSEFHQHATIRAYYDVRMRAAPTDASRITDDDAIIPRRECRAHFIFATDETNLPAMHLAIPYLWISTHATILHTRDDTAPCFAAALRTDLPIDRCFLPMISIYADGYALCPLRRVPDKKTIECVSQNMARMPYKFWQRGVFAGDADAIFPEHDDTAVVTSILCTMSDADRVAICVDAATASSYLVVYARLPGNMEGDTWRLCYDNPSGCTWNTLTGSAEMRHTLRFSEKRRSRIAAYLAALLERDASDVSEEKENGAIADYFIGDVARRHSRIYTATGNVLRSSPDPHETPPHSSDGVVSSASPDDREGALSAVPMTVRDEAEFCGALGITDCFRLFARLMNGRPLFLSDRSDNIILATQTACAIAHVISFVNGFMFCALREATPIIGGPRRAVINFAIAVTGTLLHVSSLFNFWLFNSGIAGVAAVAVVRLCPRSREYCTRRYANHPHATSRGGQHEREDSRRSSVVTCRARQPHPTRAHSKAHRHASAAPMPMYVTTSSGYRPSSKISANAEVMRCDTYV</sequence>
<evidence type="ECO:0000256" key="2">
    <source>
        <dbReference type="SAM" id="Phobius"/>
    </source>
</evidence>
<keyword evidence="4" id="KW-1185">Reference proteome</keyword>